<keyword evidence="3" id="KW-1185">Reference proteome</keyword>
<evidence type="ECO:0000313" key="2">
    <source>
        <dbReference type="EMBL" id="MFC7439685.1"/>
    </source>
</evidence>
<keyword evidence="1" id="KW-0812">Transmembrane</keyword>
<gene>
    <name evidence="2" type="ORF">ACFQNG_00680</name>
</gene>
<dbReference type="GO" id="GO:0016757">
    <property type="term" value="F:glycosyltransferase activity"/>
    <property type="evidence" value="ECO:0007669"/>
    <property type="project" value="UniProtKB-KW"/>
</dbReference>
<proteinExistence type="predicted"/>
<reference evidence="3" key="1">
    <citation type="journal article" date="2019" name="Int. J. Syst. Evol. Microbiol.">
        <title>The Global Catalogue of Microorganisms (GCM) 10K type strain sequencing project: providing services to taxonomists for standard genome sequencing and annotation.</title>
        <authorList>
            <consortium name="The Broad Institute Genomics Platform"/>
            <consortium name="The Broad Institute Genome Sequencing Center for Infectious Disease"/>
            <person name="Wu L."/>
            <person name="Ma J."/>
        </authorList>
    </citation>
    <scope>NUCLEOTIDE SEQUENCE [LARGE SCALE GENOMIC DNA]</scope>
    <source>
        <strain evidence="3">CGMCC 1.12942</strain>
    </source>
</reference>
<dbReference type="InterPro" id="IPR029057">
    <property type="entry name" value="PRTase-like"/>
</dbReference>
<feature type="transmembrane region" description="Helical" evidence="1">
    <location>
        <begin position="34"/>
        <end position="57"/>
    </location>
</feature>
<evidence type="ECO:0000313" key="3">
    <source>
        <dbReference type="Proteomes" id="UP001596500"/>
    </source>
</evidence>
<dbReference type="EMBL" id="JBHTBW010000003">
    <property type="protein sequence ID" value="MFC7439685.1"/>
    <property type="molecule type" value="Genomic_DNA"/>
</dbReference>
<evidence type="ECO:0000256" key="1">
    <source>
        <dbReference type="SAM" id="Phobius"/>
    </source>
</evidence>
<name>A0ABW2RF96_9BACL</name>
<keyword evidence="1" id="KW-1133">Transmembrane helix</keyword>
<dbReference type="SUPFAM" id="SSF53271">
    <property type="entry name" value="PRTase-like"/>
    <property type="match status" value="1"/>
</dbReference>
<keyword evidence="2" id="KW-0808">Transferase</keyword>
<dbReference type="RefSeq" id="WP_379862867.1">
    <property type="nucleotide sequence ID" value="NZ_JBHTBW010000003.1"/>
</dbReference>
<protein>
    <submittedName>
        <fullName evidence="2">Phosphoribosyltransferase</fullName>
    </submittedName>
</protein>
<sequence length="301" mass="34421">MNIRNIYLDYNAISLRLDTLAKDIMSANFDGLVIILRGGSFAGMHLAFLTGLPYYFLRYDRKIEKPAWLGNIPEKKRLLICEDFAGMGKTLINCKKFLVDLGYDVSTLVICKDRKSASTPDYYCFDCQETNARFLLPWERYRINPSTGTASENQELLDHEYERTAWDMDGVFIDGIKSAQIHNGSEGTPFLRDQDPIAKYAPVPLTQDIIISSRPVSHKESTEKWFRTHNIYVPIIFRDDDVELSTLESVAKWKGSRAIELGFTHFVSGNSEVALFIAAFYPELRVIWWNQGHPISLQASK</sequence>
<dbReference type="Proteomes" id="UP001596500">
    <property type="component" value="Unassembled WGS sequence"/>
</dbReference>
<accession>A0ABW2RF96</accession>
<keyword evidence="2" id="KW-0328">Glycosyltransferase</keyword>
<comment type="caution">
    <text evidence="2">The sequence shown here is derived from an EMBL/GenBank/DDBJ whole genome shotgun (WGS) entry which is preliminary data.</text>
</comment>
<dbReference type="Gene3D" id="3.40.50.2020">
    <property type="match status" value="1"/>
</dbReference>
<organism evidence="2 3">
    <name type="scientific">Laceyella putida</name>
    <dbReference type="NCBI Taxonomy" id="110101"/>
    <lineage>
        <taxon>Bacteria</taxon>
        <taxon>Bacillati</taxon>
        <taxon>Bacillota</taxon>
        <taxon>Bacilli</taxon>
        <taxon>Bacillales</taxon>
        <taxon>Thermoactinomycetaceae</taxon>
        <taxon>Laceyella</taxon>
    </lineage>
</organism>
<keyword evidence="1" id="KW-0472">Membrane</keyword>